<dbReference type="Gene3D" id="3.40.50.1000">
    <property type="entry name" value="HAD superfamily/HAD-like"/>
    <property type="match status" value="2"/>
</dbReference>
<evidence type="ECO:0000313" key="7">
    <source>
        <dbReference type="Proteomes" id="UP000242246"/>
    </source>
</evidence>
<keyword evidence="3" id="KW-0479">Metal-binding</keyword>
<dbReference type="STRING" id="1348632.GCA_001591745_01274"/>
<organism evidence="6 7">
    <name type="scientific">Pseudolactococcus plantarum</name>
    <dbReference type="NCBI Taxonomy" id="1365"/>
    <lineage>
        <taxon>Bacteria</taxon>
        <taxon>Bacillati</taxon>
        <taxon>Bacillota</taxon>
        <taxon>Bacilli</taxon>
        <taxon>Lactobacillales</taxon>
        <taxon>Streptococcaceae</taxon>
        <taxon>Pseudolactococcus</taxon>
    </lineage>
</organism>
<dbReference type="OrthoDB" id="9810449at2"/>
<dbReference type="SUPFAM" id="SSF56784">
    <property type="entry name" value="HAD-like"/>
    <property type="match status" value="1"/>
</dbReference>
<dbReference type="EMBL" id="JXJX01000009">
    <property type="protein sequence ID" value="PCS06306.1"/>
    <property type="molecule type" value="Genomic_DNA"/>
</dbReference>
<protein>
    <submittedName>
        <fullName evidence="6">HAD family hydrolase</fullName>
    </submittedName>
</protein>
<dbReference type="PANTHER" id="PTHR19288:SF46">
    <property type="entry name" value="HALOACID DEHALOGENASE-LIKE HYDROLASE DOMAIN-CONTAINING PROTEIN 2"/>
    <property type="match status" value="1"/>
</dbReference>
<dbReference type="InterPro" id="IPR023214">
    <property type="entry name" value="HAD_sf"/>
</dbReference>
<dbReference type="GO" id="GO:0005737">
    <property type="term" value="C:cytoplasm"/>
    <property type="evidence" value="ECO:0007669"/>
    <property type="project" value="TreeGrafter"/>
</dbReference>
<evidence type="ECO:0000256" key="3">
    <source>
        <dbReference type="ARBA" id="ARBA00022723"/>
    </source>
</evidence>
<keyword evidence="5" id="KW-0460">Magnesium</keyword>
<keyword evidence="4 6" id="KW-0378">Hydrolase</keyword>
<dbReference type="PANTHER" id="PTHR19288">
    <property type="entry name" value="4-NITROPHENYLPHOSPHATASE-RELATED"/>
    <property type="match status" value="1"/>
</dbReference>
<accession>A0A2A5RYI1</accession>
<dbReference type="SFLD" id="SFLDG01139">
    <property type="entry name" value="C2.A:_Pyridoxal_Phosphate_Phos"/>
    <property type="match status" value="1"/>
</dbReference>
<dbReference type="Pfam" id="PF13242">
    <property type="entry name" value="Hydrolase_like"/>
    <property type="match status" value="1"/>
</dbReference>
<comment type="cofactor">
    <cofactor evidence="1">
        <name>Mg(2+)</name>
        <dbReference type="ChEBI" id="CHEBI:18420"/>
    </cofactor>
</comment>
<dbReference type="FunFam" id="3.40.50.1000:FF:000053">
    <property type="entry name" value="TIGR01457 family HAD hydrolase"/>
    <property type="match status" value="1"/>
</dbReference>
<dbReference type="GO" id="GO:0046872">
    <property type="term" value="F:metal ion binding"/>
    <property type="evidence" value="ECO:0007669"/>
    <property type="project" value="UniProtKB-KW"/>
</dbReference>
<evidence type="ECO:0000256" key="5">
    <source>
        <dbReference type="ARBA" id="ARBA00022842"/>
    </source>
</evidence>
<evidence type="ECO:0000313" key="6">
    <source>
        <dbReference type="EMBL" id="PCS06306.1"/>
    </source>
</evidence>
<reference evidence="6 7" key="1">
    <citation type="submission" date="2014-12" db="EMBL/GenBank/DDBJ databases">
        <title>Draft genome sequences of 10 type strains of Lactococcus.</title>
        <authorList>
            <person name="Sun Z."/>
            <person name="Zhong Z."/>
            <person name="Liu W."/>
            <person name="Zhang W."/>
            <person name="Zhang H."/>
        </authorList>
    </citation>
    <scope>NUCLEOTIDE SEQUENCE [LARGE SCALE GENOMIC DNA]</scope>
    <source>
        <strain evidence="6 7">DSM 20686</strain>
    </source>
</reference>
<gene>
    <name evidence="6" type="ORF">RU87_GL001827</name>
</gene>
<evidence type="ECO:0000256" key="2">
    <source>
        <dbReference type="ARBA" id="ARBA00006696"/>
    </source>
</evidence>
<proteinExistence type="inferred from homology"/>
<comment type="caution">
    <text evidence="6">The sequence shown here is derived from an EMBL/GenBank/DDBJ whole genome shotgun (WGS) entry which is preliminary data.</text>
</comment>
<dbReference type="SFLD" id="SFLDS00003">
    <property type="entry name" value="Haloacid_Dehalogenase"/>
    <property type="match status" value="1"/>
</dbReference>
<dbReference type="InterPro" id="IPR036412">
    <property type="entry name" value="HAD-like_sf"/>
</dbReference>
<dbReference type="InterPro" id="IPR006354">
    <property type="entry name" value="HAD-SF_hydro_IIA_hyp1"/>
</dbReference>
<dbReference type="InterPro" id="IPR006357">
    <property type="entry name" value="HAD-SF_hydro_IIA"/>
</dbReference>
<dbReference type="CDD" id="cd07530">
    <property type="entry name" value="HAD_Pase_UmpH-like"/>
    <property type="match status" value="1"/>
</dbReference>
<dbReference type="GO" id="GO:0016791">
    <property type="term" value="F:phosphatase activity"/>
    <property type="evidence" value="ECO:0007669"/>
    <property type="project" value="TreeGrafter"/>
</dbReference>
<dbReference type="Pfam" id="PF13344">
    <property type="entry name" value="Hydrolase_6"/>
    <property type="match status" value="1"/>
</dbReference>
<dbReference type="RefSeq" id="WP_068163246.1">
    <property type="nucleotide sequence ID" value="NZ_JXJX01000009.1"/>
</dbReference>
<sequence length="254" mass="27944">MKAYKGYLIDLDGTIYLGEEKIDAGTRFVKRLQEKNIPHLFVTNNTTKTPEQVQMRLKTSFDITTTPEHIYTATLATLDYMKDMAKGDTAYVIGESGLKTAIYGAFKRDTENPAYVVVGLDNDLTYEKLTLATLAIAKGAMFIGTNPDLNIPTERGLLPGAGSINKLLEVATRVKPIFIGKPNAIIMNKAVERIGMARRDLLMVGDNYLTDIRAGIDNDIDSLLVTTGFTKAQEVATLPIAPTHVVSTLDDWQL</sequence>
<evidence type="ECO:0000256" key="4">
    <source>
        <dbReference type="ARBA" id="ARBA00022801"/>
    </source>
</evidence>
<name>A0A2A5RYI1_9LACT</name>
<comment type="similarity">
    <text evidence="2">Belongs to the HAD-like hydrolase superfamily. NagD family.</text>
</comment>
<dbReference type="NCBIfam" id="TIGR01460">
    <property type="entry name" value="HAD-SF-IIA"/>
    <property type="match status" value="1"/>
</dbReference>
<dbReference type="Proteomes" id="UP000242246">
    <property type="component" value="Unassembled WGS sequence"/>
</dbReference>
<evidence type="ECO:0000256" key="1">
    <source>
        <dbReference type="ARBA" id="ARBA00001946"/>
    </source>
</evidence>
<dbReference type="NCBIfam" id="TIGR01457">
    <property type="entry name" value="HAD-SF-IIA-hyp2"/>
    <property type="match status" value="1"/>
</dbReference>
<dbReference type="AlphaFoldDB" id="A0A2A5RYI1"/>
<keyword evidence="7" id="KW-1185">Reference proteome</keyword>